<evidence type="ECO:0000313" key="2">
    <source>
        <dbReference type="Proteomes" id="UP000821845"/>
    </source>
</evidence>
<evidence type="ECO:0000313" key="1">
    <source>
        <dbReference type="EMBL" id="KAH6944463.1"/>
    </source>
</evidence>
<comment type="caution">
    <text evidence="1">The sequence shown here is derived from an EMBL/GenBank/DDBJ whole genome shotgun (WGS) entry which is preliminary data.</text>
</comment>
<protein>
    <submittedName>
        <fullName evidence="1">Uncharacterized protein</fullName>
    </submittedName>
</protein>
<accession>A0ACB7TE99</accession>
<organism evidence="1 2">
    <name type="scientific">Hyalomma asiaticum</name>
    <name type="common">Tick</name>
    <dbReference type="NCBI Taxonomy" id="266040"/>
    <lineage>
        <taxon>Eukaryota</taxon>
        <taxon>Metazoa</taxon>
        <taxon>Ecdysozoa</taxon>
        <taxon>Arthropoda</taxon>
        <taxon>Chelicerata</taxon>
        <taxon>Arachnida</taxon>
        <taxon>Acari</taxon>
        <taxon>Parasitiformes</taxon>
        <taxon>Ixodida</taxon>
        <taxon>Ixodoidea</taxon>
        <taxon>Ixodidae</taxon>
        <taxon>Hyalomminae</taxon>
        <taxon>Hyalomma</taxon>
    </lineage>
</organism>
<proteinExistence type="predicted"/>
<dbReference type="Proteomes" id="UP000821845">
    <property type="component" value="Chromosome 1"/>
</dbReference>
<dbReference type="EMBL" id="CM023481">
    <property type="protein sequence ID" value="KAH6944463.1"/>
    <property type="molecule type" value="Genomic_DNA"/>
</dbReference>
<name>A0ACB7TE99_HYAAI</name>
<sequence>MNAAGDSAKKRRKQFSLQEKVDLLREIDSGKKQIDLCRERGIVPSTVATIWKDREKILKLHRKSQLAPTRKRLRLGNFQDVDQAVLTWFKDARLQNIPVSGPMLQEKAREFADALEVTGFDARDLWTEVEELLPDVSSFDDCVESDSAALTSADMTTEEIVNSVRDVSSDDDDPKEEDSVSLNTEEDETISHSDVLVHMNKVRTYIGRCSDVPDEVLRNVEGVEAYLISRSCSTRQKKITDFFK</sequence>
<reference evidence="1" key="1">
    <citation type="submission" date="2020-05" db="EMBL/GenBank/DDBJ databases">
        <title>Large-scale comparative analyses of tick genomes elucidate their genetic diversity and vector capacities.</title>
        <authorList>
            <person name="Jia N."/>
            <person name="Wang J."/>
            <person name="Shi W."/>
            <person name="Du L."/>
            <person name="Sun Y."/>
            <person name="Zhan W."/>
            <person name="Jiang J."/>
            <person name="Wang Q."/>
            <person name="Zhang B."/>
            <person name="Ji P."/>
            <person name="Sakyi L.B."/>
            <person name="Cui X."/>
            <person name="Yuan T."/>
            <person name="Jiang B."/>
            <person name="Yang W."/>
            <person name="Lam T.T.-Y."/>
            <person name="Chang Q."/>
            <person name="Ding S."/>
            <person name="Wang X."/>
            <person name="Zhu J."/>
            <person name="Ruan X."/>
            <person name="Zhao L."/>
            <person name="Wei J."/>
            <person name="Que T."/>
            <person name="Du C."/>
            <person name="Cheng J."/>
            <person name="Dai P."/>
            <person name="Han X."/>
            <person name="Huang E."/>
            <person name="Gao Y."/>
            <person name="Liu J."/>
            <person name="Shao H."/>
            <person name="Ye R."/>
            <person name="Li L."/>
            <person name="Wei W."/>
            <person name="Wang X."/>
            <person name="Wang C."/>
            <person name="Yang T."/>
            <person name="Huo Q."/>
            <person name="Li W."/>
            <person name="Guo W."/>
            <person name="Chen H."/>
            <person name="Zhou L."/>
            <person name="Ni X."/>
            <person name="Tian J."/>
            <person name="Zhou Y."/>
            <person name="Sheng Y."/>
            <person name="Liu T."/>
            <person name="Pan Y."/>
            <person name="Xia L."/>
            <person name="Li J."/>
            <person name="Zhao F."/>
            <person name="Cao W."/>
        </authorList>
    </citation>
    <scope>NUCLEOTIDE SEQUENCE</scope>
    <source>
        <strain evidence="1">Hyas-2018</strain>
    </source>
</reference>
<gene>
    <name evidence="1" type="ORF">HPB50_003287</name>
</gene>
<keyword evidence="2" id="KW-1185">Reference proteome</keyword>